<protein>
    <submittedName>
        <fullName evidence="2">Uncharacterized protein</fullName>
    </submittedName>
</protein>
<feature type="region of interest" description="Disordered" evidence="1">
    <location>
        <begin position="632"/>
        <end position="658"/>
    </location>
</feature>
<feature type="compositionally biased region" description="Basic residues" evidence="1">
    <location>
        <begin position="450"/>
        <end position="461"/>
    </location>
</feature>
<keyword evidence="3" id="KW-1185">Reference proteome</keyword>
<feature type="compositionally biased region" description="Low complexity" evidence="1">
    <location>
        <begin position="348"/>
        <end position="357"/>
    </location>
</feature>
<feature type="region of interest" description="Disordered" evidence="1">
    <location>
        <begin position="343"/>
        <end position="590"/>
    </location>
</feature>
<dbReference type="AlphaFoldDB" id="A0A9N8DIK6"/>
<feature type="compositionally biased region" description="Basic and acidic residues" evidence="1">
    <location>
        <begin position="418"/>
        <end position="428"/>
    </location>
</feature>
<comment type="caution">
    <text evidence="2">The sequence shown here is derived from an EMBL/GenBank/DDBJ whole genome shotgun (WGS) entry which is preliminary data.</text>
</comment>
<feature type="compositionally biased region" description="Basic and acidic residues" evidence="1">
    <location>
        <begin position="508"/>
        <end position="520"/>
    </location>
</feature>
<organism evidence="2 3">
    <name type="scientific">Seminavis robusta</name>
    <dbReference type="NCBI Taxonomy" id="568900"/>
    <lineage>
        <taxon>Eukaryota</taxon>
        <taxon>Sar</taxon>
        <taxon>Stramenopiles</taxon>
        <taxon>Ochrophyta</taxon>
        <taxon>Bacillariophyta</taxon>
        <taxon>Bacillariophyceae</taxon>
        <taxon>Bacillariophycidae</taxon>
        <taxon>Naviculales</taxon>
        <taxon>Naviculaceae</taxon>
        <taxon>Seminavis</taxon>
    </lineage>
</organism>
<gene>
    <name evidence="2" type="ORF">SEMRO_172_G075990.1</name>
</gene>
<accession>A0A9N8DIK6</accession>
<evidence type="ECO:0000256" key="1">
    <source>
        <dbReference type="SAM" id="MobiDB-lite"/>
    </source>
</evidence>
<evidence type="ECO:0000313" key="3">
    <source>
        <dbReference type="Proteomes" id="UP001153069"/>
    </source>
</evidence>
<feature type="compositionally biased region" description="Basic and acidic residues" evidence="1">
    <location>
        <begin position="646"/>
        <end position="658"/>
    </location>
</feature>
<name>A0A9N8DIK6_9STRA</name>
<dbReference type="EMBL" id="CAICTM010000171">
    <property type="protein sequence ID" value="CAB9503643.1"/>
    <property type="molecule type" value="Genomic_DNA"/>
</dbReference>
<sequence length="791" mass="87178">MAEKRFVYLDVLYRGREGELALSPSGISFVTTDGSNDDEEGDYDACITKPLFKVPWEKVKKHRLNSPKAAEPSLRLTVLRDYGEGEEEETNVFGLSSRKELEILGLAIDVHQREFKENMKPKKVPPQPQPDAITMAGTESTVAESEFVSSVGLLPSEVSSLASPDGDFVVEAQPPPPQMGGDSDLVRLVYEHLRATSEQTNMILQAIYNREREQDNPSAKEALPTVQEGSVMTAQRLEHPMCRLEPSASASNISQLSSLSGVDTFASLPSVQEPIIFAGSPNNHQDINAVSVADSDYTHQLDEDREIEYLCAKEKNDELSALETVREESVVTPQPLQDAVCQWEHSSSEVSQQSGGSKADTGEVGSLPSVREPMLLAGSPGRRHSLEPNRTFAPIRRLGSEDAGEVRTLARQLDEEDRQAKEQNRRQDPSGNIGEAGELATRESKMKPGLTHRRQSTKRGIAKQLDEEDRQANRKQDPTSGNIVDESDVGESEPPHRRQSTNRTFAGRFDEDYHQGEEQSRTPAPRNNAVTTEPSRGSKPSPPARQPQLEESQEQLKQQVLQLLKQPSVPNFSDEERDGRSNVRPGAYHLRADQVPRYELADIPETEEQTVAFEGISHDQLIEAYLVAQHQQDSAHRVSSPPESESGSHYEDDESNKTKPRFWELSEVEFLNALETVMINKCTEAVPLDQDIADLKADVDFLRAAVSRSMTVPENPAQHCGGKSLSAPENSAHICSEHLSQCSQTSPPPSTVAQGSSVHGSAVPTFQGDHTYQAPNTAVVPQEDPACCVIL</sequence>
<evidence type="ECO:0000313" key="2">
    <source>
        <dbReference type="EMBL" id="CAB9503643.1"/>
    </source>
</evidence>
<feature type="compositionally biased region" description="Low complexity" evidence="1">
    <location>
        <begin position="546"/>
        <end position="570"/>
    </location>
</feature>
<feature type="region of interest" description="Disordered" evidence="1">
    <location>
        <begin position="740"/>
        <end position="762"/>
    </location>
</feature>
<proteinExistence type="predicted"/>
<dbReference type="Proteomes" id="UP001153069">
    <property type="component" value="Unassembled WGS sequence"/>
</dbReference>
<reference evidence="2" key="1">
    <citation type="submission" date="2020-06" db="EMBL/GenBank/DDBJ databases">
        <authorList>
            <consortium name="Plant Systems Biology data submission"/>
        </authorList>
    </citation>
    <scope>NUCLEOTIDE SEQUENCE</scope>
    <source>
        <strain evidence="2">D6</strain>
    </source>
</reference>